<dbReference type="SUPFAM" id="SSF81324">
    <property type="entry name" value="Voltage-gated potassium channels"/>
    <property type="match status" value="2"/>
</dbReference>
<dbReference type="GO" id="GO:0015271">
    <property type="term" value="F:outward rectifier potassium channel activity"/>
    <property type="evidence" value="ECO:0007669"/>
    <property type="project" value="TreeGrafter"/>
</dbReference>
<dbReference type="Proteomes" id="UP001497623">
    <property type="component" value="Unassembled WGS sequence"/>
</dbReference>
<dbReference type="AlphaFoldDB" id="A0AAV2QB02"/>
<dbReference type="PANTHER" id="PTHR11003">
    <property type="entry name" value="POTASSIUM CHANNEL, SUBFAMILY K"/>
    <property type="match status" value="1"/>
</dbReference>
<comment type="similarity">
    <text evidence="2 15">Belongs to the two pore domain potassium channel (TC 1.A.1.8) family.</text>
</comment>
<evidence type="ECO:0000256" key="17">
    <source>
        <dbReference type="SAM" id="Phobius"/>
    </source>
</evidence>
<evidence type="ECO:0000256" key="16">
    <source>
        <dbReference type="SAM" id="MobiDB-lite"/>
    </source>
</evidence>
<keyword evidence="4 13" id="KW-0633">Potassium transport</keyword>
<dbReference type="EMBL" id="CAXKWB010004580">
    <property type="protein sequence ID" value="CAL4074291.1"/>
    <property type="molecule type" value="Genomic_DNA"/>
</dbReference>
<dbReference type="InterPro" id="IPR005408">
    <property type="entry name" value="2pore_dom_K_chnl_TWIK"/>
</dbReference>
<feature type="glycosylation site" description="N-linked (GlcNAc...) asparagine" evidence="14">
    <location>
        <position position="127"/>
    </location>
</feature>
<evidence type="ECO:0000256" key="3">
    <source>
        <dbReference type="ARBA" id="ARBA00022448"/>
    </source>
</evidence>
<dbReference type="Gene3D" id="1.10.287.70">
    <property type="match status" value="1"/>
</dbReference>
<evidence type="ECO:0000256" key="9">
    <source>
        <dbReference type="ARBA" id="ARBA00023065"/>
    </source>
</evidence>
<evidence type="ECO:0000256" key="11">
    <source>
        <dbReference type="ARBA" id="ARBA00023180"/>
    </source>
</evidence>
<dbReference type="PRINTS" id="PR01333">
    <property type="entry name" value="2POREKCHANEL"/>
</dbReference>
<evidence type="ECO:0000256" key="2">
    <source>
        <dbReference type="ARBA" id="ARBA00006666"/>
    </source>
</evidence>
<evidence type="ECO:0000256" key="14">
    <source>
        <dbReference type="PIRSR" id="PIRSR038061-1"/>
    </source>
</evidence>
<dbReference type="PANTHER" id="PTHR11003:SF249">
    <property type="entry name" value="TWO PORE POTASSIUM CHANNEL PROTEIN SUP-9"/>
    <property type="match status" value="1"/>
</dbReference>
<feature type="transmembrane region" description="Helical" evidence="17">
    <location>
        <begin position="248"/>
        <end position="265"/>
    </location>
</feature>
<feature type="transmembrane region" description="Helical" evidence="17">
    <location>
        <begin position="167"/>
        <end position="189"/>
    </location>
</feature>
<dbReference type="InterPro" id="IPR003280">
    <property type="entry name" value="2pore_dom_K_chnl"/>
</dbReference>
<dbReference type="InterPro" id="IPR003092">
    <property type="entry name" value="2pore_dom_K_chnl_TASK"/>
</dbReference>
<keyword evidence="7 13" id="KW-0630">Potassium</keyword>
<keyword evidence="6 13" id="KW-0631">Potassium channel</keyword>
<keyword evidence="20" id="KW-1185">Reference proteome</keyword>
<evidence type="ECO:0000256" key="12">
    <source>
        <dbReference type="ARBA" id="ARBA00023303"/>
    </source>
</evidence>
<feature type="domain" description="Potassium channel" evidence="18">
    <location>
        <begin position="226"/>
        <end position="299"/>
    </location>
</feature>
<dbReference type="GO" id="GO:0022841">
    <property type="term" value="F:potassium ion leak channel activity"/>
    <property type="evidence" value="ECO:0007669"/>
    <property type="project" value="TreeGrafter"/>
</dbReference>
<feature type="region of interest" description="Disordered" evidence="16">
    <location>
        <begin position="321"/>
        <end position="383"/>
    </location>
</feature>
<evidence type="ECO:0000256" key="1">
    <source>
        <dbReference type="ARBA" id="ARBA00004141"/>
    </source>
</evidence>
<evidence type="ECO:0000259" key="18">
    <source>
        <dbReference type="Pfam" id="PF07885"/>
    </source>
</evidence>
<dbReference type="InterPro" id="IPR013099">
    <property type="entry name" value="K_chnl_dom"/>
</dbReference>
<keyword evidence="8 17" id="KW-1133">Transmembrane helix</keyword>
<comment type="caution">
    <text evidence="19">The sequence shown here is derived from an EMBL/GenBank/DDBJ whole genome shotgun (WGS) entry which is preliminary data.</text>
</comment>
<dbReference type="PIRSF" id="PIRSF038061">
    <property type="entry name" value="K_channel_subfamily_K_type"/>
    <property type="match status" value="1"/>
</dbReference>
<evidence type="ECO:0000256" key="5">
    <source>
        <dbReference type="ARBA" id="ARBA00022692"/>
    </source>
</evidence>
<dbReference type="Pfam" id="PF07885">
    <property type="entry name" value="Ion_trans_2"/>
    <property type="match status" value="2"/>
</dbReference>
<evidence type="ECO:0000313" key="19">
    <source>
        <dbReference type="EMBL" id="CAL4074291.1"/>
    </source>
</evidence>
<feature type="transmembrane region" description="Helical" evidence="17">
    <location>
        <begin position="55"/>
        <end position="76"/>
    </location>
</feature>
<sequence length="383" mass="43457">MVSSAAAAVCRGEIWLKLLPDNDRYLLLPHQLSHYPKLLKEISKTEKLAKSNERLLVYFGLYVIFVLLGAAIFAAIEGPQEMDTIHHLRKIRRKFIEDHTCLEDSELEEMIVEIIAANNRGVSAARNVTGEPNWSFGQSFFFSSTIVTTIGYGHVHPLSEGGKVFSIIYAVIGIPMTFILLTALVERCLVPTTYILHYMNSKLGHLYQPFNIRVFHLSFMGGLAFVFFMALPAMLFSRLEKDWNFLDSLYYCFISLTTIGLGDYIPGDAQDQKYRPLYKLLIAAYLLLGLTVVMLLLHLYNDIPQLNLGLFLLRRSDEAQPDPERMRLQSQGDVPGPKYTQNDLGHPDQHVQQVKVVSRPMDSPTPEEDTTPVHAQMPPIFPR</sequence>
<organism evidence="19 20">
    <name type="scientific">Meganyctiphanes norvegica</name>
    <name type="common">Northern krill</name>
    <name type="synonym">Thysanopoda norvegica</name>
    <dbReference type="NCBI Taxonomy" id="48144"/>
    <lineage>
        <taxon>Eukaryota</taxon>
        <taxon>Metazoa</taxon>
        <taxon>Ecdysozoa</taxon>
        <taxon>Arthropoda</taxon>
        <taxon>Crustacea</taxon>
        <taxon>Multicrustacea</taxon>
        <taxon>Malacostraca</taxon>
        <taxon>Eumalacostraca</taxon>
        <taxon>Eucarida</taxon>
        <taxon>Euphausiacea</taxon>
        <taxon>Euphausiidae</taxon>
        <taxon>Meganyctiphanes</taxon>
    </lineage>
</organism>
<keyword evidence="3 13" id="KW-0813">Transport</keyword>
<evidence type="ECO:0000256" key="4">
    <source>
        <dbReference type="ARBA" id="ARBA00022538"/>
    </source>
</evidence>
<gene>
    <name evidence="19" type="ORF">MNOR_LOCUS9460</name>
</gene>
<evidence type="ECO:0000256" key="10">
    <source>
        <dbReference type="ARBA" id="ARBA00023136"/>
    </source>
</evidence>
<keyword evidence="5 15" id="KW-0812">Transmembrane</keyword>
<reference evidence="19 20" key="1">
    <citation type="submission" date="2024-05" db="EMBL/GenBank/DDBJ databases">
        <authorList>
            <person name="Wallberg A."/>
        </authorList>
    </citation>
    <scope>NUCLEOTIDE SEQUENCE [LARGE SCALE GENOMIC DNA]</scope>
</reference>
<accession>A0AAV2QB02</accession>
<evidence type="ECO:0000256" key="13">
    <source>
        <dbReference type="PIRNR" id="PIRNR038061"/>
    </source>
</evidence>
<dbReference type="GO" id="GO:0005886">
    <property type="term" value="C:plasma membrane"/>
    <property type="evidence" value="ECO:0007669"/>
    <property type="project" value="TreeGrafter"/>
</dbReference>
<evidence type="ECO:0000256" key="6">
    <source>
        <dbReference type="ARBA" id="ARBA00022826"/>
    </source>
</evidence>
<evidence type="ECO:0000256" key="15">
    <source>
        <dbReference type="RuleBase" id="RU003857"/>
    </source>
</evidence>
<evidence type="ECO:0000313" key="20">
    <source>
        <dbReference type="Proteomes" id="UP001497623"/>
    </source>
</evidence>
<comment type="subcellular location">
    <subcellularLocation>
        <location evidence="1">Membrane</location>
        <topology evidence="1">Multi-pass membrane protein</topology>
    </subcellularLocation>
</comment>
<evidence type="ECO:0000256" key="8">
    <source>
        <dbReference type="ARBA" id="ARBA00022989"/>
    </source>
</evidence>
<protein>
    <recommendedName>
        <fullName evidence="18">Potassium channel domain-containing protein</fullName>
    </recommendedName>
</protein>
<name>A0AAV2QB02_MEGNR</name>
<feature type="transmembrane region" description="Helical" evidence="17">
    <location>
        <begin position="210"/>
        <end position="236"/>
    </location>
</feature>
<proteinExistence type="inferred from homology"/>
<evidence type="ECO:0000256" key="7">
    <source>
        <dbReference type="ARBA" id="ARBA00022958"/>
    </source>
</evidence>
<keyword evidence="10 13" id="KW-0472">Membrane</keyword>
<keyword evidence="9 13" id="KW-0406">Ion transport</keyword>
<feature type="transmembrane region" description="Helical" evidence="17">
    <location>
        <begin position="277"/>
        <end position="300"/>
    </location>
</feature>
<dbReference type="PRINTS" id="PR01586">
    <property type="entry name" value="TWIKCHANNEL"/>
</dbReference>
<feature type="domain" description="Potassium channel" evidence="18">
    <location>
        <begin position="132"/>
        <end position="187"/>
    </location>
</feature>
<keyword evidence="11" id="KW-0325">Glycoprotein</keyword>
<dbReference type="GO" id="GO:0030322">
    <property type="term" value="P:stabilization of membrane potential"/>
    <property type="evidence" value="ECO:0007669"/>
    <property type="project" value="TreeGrafter"/>
</dbReference>
<keyword evidence="12 15" id="KW-0407">Ion channel</keyword>